<organism evidence="1 2">
    <name type="scientific">Trichuris muris</name>
    <name type="common">Mouse whipworm</name>
    <dbReference type="NCBI Taxonomy" id="70415"/>
    <lineage>
        <taxon>Eukaryota</taxon>
        <taxon>Metazoa</taxon>
        <taxon>Ecdysozoa</taxon>
        <taxon>Nematoda</taxon>
        <taxon>Enoplea</taxon>
        <taxon>Dorylaimia</taxon>
        <taxon>Trichinellida</taxon>
        <taxon>Trichuridae</taxon>
        <taxon>Trichuris</taxon>
    </lineage>
</organism>
<accession>A0A5S6R0A9</accession>
<protein>
    <submittedName>
        <fullName evidence="2">DUF4219 domain-containing protein</fullName>
    </submittedName>
</protein>
<evidence type="ECO:0000313" key="2">
    <source>
        <dbReference type="WBParaSite" id="TMUE_3000013081.1"/>
    </source>
</evidence>
<evidence type="ECO:0000313" key="1">
    <source>
        <dbReference type="Proteomes" id="UP000046395"/>
    </source>
</evidence>
<dbReference type="WBParaSite" id="TMUE_3000013081.1">
    <property type="protein sequence ID" value="TMUE_3000013081.1"/>
    <property type="gene ID" value="WBGene00301790"/>
</dbReference>
<reference evidence="2" key="1">
    <citation type="submission" date="2019-12" db="UniProtKB">
        <authorList>
            <consortium name="WormBaseParasite"/>
        </authorList>
    </citation>
    <scope>IDENTIFICATION</scope>
</reference>
<dbReference type="Proteomes" id="UP000046395">
    <property type="component" value="Unassembled WGS sequence"/>
</dbReference>
<sequence length="129" mass="14713">MNAAVGKDSVTLLNSGNYMYWRTKLKAILIRDELWDVVSVPKTEEPTEACRKLNSMAMALITLSVDDNSQLLYIANCDTAFQMWEKLQKQHARSSFGSQLYLRRKLYGIRFASGTMQAHINSMLEVIDC</sequence>
<keyword evidence="1" id="KW-1185">Reference proteome</keyword>
<name>A0A5S6R0A9_TRIMR</name>
<dbReference type="STRING" id="70415.A0A5S6R0A9"/>
<dbReference type="AlphaFoldDB" id="A0A5S6R0A9"/>
<proteinExistence type="predicted"/>
<dbReference type="Pfam" id="PF14223">
    <property type="entry name" value="Retrotran_gag_2"/>
    <property type="match status" value="1"/>
</dbReference>